<organism evidence="1 2">
    <name type="scientific">Daphnia magna</name>
    <dbReference type="NCBI Taxonomy" id="35525"/>
    <lineage>
        <taxon>Eukaryota</taxon>
        <taxon>Metazoa</taxon>
        <taxon>Ecdysozoa</taxon>
        <taxon>Arthropoda</taxon>
        <taxon>Crustacea</taxon>
        <taxon>Branchiopoda</taxon>
        <taxon>Diplostraca</taxon>
        <taxon>Cladocera</taxon>
        <taxon>Anomopoda</taxon>
        <taxon>Daphniidae</taxon>
        <taxon>Daphnia</taxon>
    </lineage>
</organism>
<dbReference type="EMBL" id="JAOYFB010000005">
    <property type="protein sequence ID" value="KAK4015715.1"/>
    <property type="molecule type" value="Genomic_DNA"/>
</dbReference>
<reference evidence="1 2" key="1">
    <citation type="journal article" date="2023" name="Nucleic Acids Res.">
        <title>The hologenome of Daphnia magna reveals possible DNA methylation and microbiome-mediated evolution of the host genome.</title>
        <authorList>
            <person name="Chaturvedi A."/>
            <person name="Li X."/>
            <person name="Dhandapani V."/>
            <person name="Marshall H."/>
            <person name="Kissane S."/>
            <person name="Cuenca-Cambronero M."/>
            <person name="Asole G."/>
            <person name="Calvet F."/>
            <person name="Ruiz-Romero M."/>
            <person name="Marangio P."/>
            <person name="Guigo R."/>
            <person name="Rago D."/>
            <person name="Mirbahai L."/>
            <person name="Eastwood N."/>
            <person name="Colbourne J.K."/>
            <person name="Zhou J."/>
            <person name="Mallon E."/>
            <person name="Orsini L."/>
        </authorList>
    </citation>
    <scope>NUCLEOTIDE SEQUENCE [LARGE SCALE GENOMIC DNA]</scope>
    <source>
        <strain evidence="1">LRV0_1</strain>
    </source>
</reference>
<name>A0ABQ9ZSX4_9CRUS</name>
<evidence type="ECO:0000313" key="2">
    <source>
        <dbReference type="Proteomes" id="UP001234178"/>
    </source>
</evidence>
<gene>
    <name evidence="1" type="ORF">OUZ56_030689</name>
</gene>
<protein>
    <submittedName>
        <fullName evidence="1">Uncharacterized protein</fullName>
    </submittedName>
</protein>
<keyword evidence="2" id="KW-1185">Reference proteome</keyword>
<evidence type="ECO:0000313" key="1">
    <source>
        <dbReference type="EMBL" id="KAK4015715.1"/>
    </source>
</evidence>
<proteinExistence type="predicted"/>
<dbReference type="Proteomes" id="UP001234178">
    <property type="component" value="Unassembled WGS sequence"/>
</dbReference>
<sequence>MLVFLANLPSNLFVEKVPACDTVIKRIKFCIYDDDESVVMIVLRLPRMAALLILSELTA</sequence>
<comment type="caution">
    <text evidence="1">The sequence shown here is derived from an EMBL/GenBank/DDBJ whole genome shotgun (WGS) entry which is preliminary data.</text>
</comment>
<accession>A0ABQ9ZSX4</accession>